<dbReference type="PROSITE" id="PS51385">
    <property type="entry name" value="YJEF_N"/>
    <property type="match status" value="1"/>
</dbReference>
<reference evidence="22" key="1">
    <citation type="submission" date="2019-02" db="EMBL/GenBank/DDBJ databases">
        <authorList>
            <person name="Li S.-H."/>
        </authorList>
    </citation>
    <scope>NUCLEOTIDE SEQUENCE</scope>
    <source>
        <strain evidence="22">IMCC14734</strain>
    </source>
</reference>
<comment type="function">
    <text evidence="18">Catalyzes the epimerization of the S- and R-forms of NAD(P)HX, a damaged form of NAD(P)H that is a result of enzymatic or heat-dependent hydration. This is a prerequisite for the S-specific NAD(P)H-hydrate dehydratase to allow the repair of both epimers of NAD(P)HX.</text>
</comment>
<keyword evidence="9 18" id="KW-0630">Potassium</keyword>
<comment type="cofactor">
    <cofactor evidence="17">
        <name>Mg(2+)</name>
        <dbReference type="ChEBI" id="CHEBI:18420"/>
    </cofactor>
</comment>
<dbReference type="InterPro" id="IPR036652">
    <property type="entry name" value="YjeF_N_dom_sf"/>
</dbReference>
<dbReference type="HAMAP" id="MF_01966">
    <property type="entry name" value="NADHX_epimerase"/>
    <property type="match status" value="1"/>
</dbReference>
<dbReference type="Pfam" id="PF01256">
    <property type="entry name" value="Carb_kinase"/>
    <property type="match status" value="1"/>
</dbReference>
<dbReference type="Pfam" id="PF03853">
    <property type="entry name" value="YjeF_N"/>
    <property type="match status" value="1"/>
</dbReference>
<evidence type="ECO:0000256" key="11">
    <source>
        <dbReference type="ARBA" id="ARBA00023235"/>
    </source>
</evidence>
<name>A0ABT3TKF5_9GAMM</name>
<proteinExistence type="inferred from homology"/>
<dbReference type="Gene3D" id="3.40.1190.20">
    <property type="match status" value="1"/>
</dbReference>
<keyword evidence="10 17" id="KW-0520">NAD</keyword>
<sequence length="493" mass="50305">MNLYTAAQTRELDRLTIEGEGIAGIRLMARAGRAALQALLERWPQVECLHIFCGAGNNGGDGYIVAELAQQRGIPVQLYQLPDPDRVTGDAALARQRALAAGVVINQLGNALPALTGGVVVDALLGTGLNGAVREQYAAVINHINASQLPVMALDIPSGLCSDTGCVLGVAIVAAVTITFIGRKQGLYTAAGPEHCGPVEYADLSVPVAVFEQVPASVQVMDIEQMLAPLSPRPLNSHKGMFGNVLVVGGDIGMGGAALMAGEAAARCGAGLVSVATRAEHVAAIITRCPEIMARGVQVAADMGSLLQRATVVAVGPGLGTGPWSEQMFCAAALSAVPQVLDADALTLLASGRLLEVQPRANRVITPHPGEAARLLGINTAEVQADRFAAVQALQQRYGGVVVLKGVGSLVCDGQNIWLSPYGNPGMASGGMGDVLTGVIAALLGQGLSPPAAACAGVCLHGRAADLAAQEGGRGLLATDLLPLLRALVDTPA</sequence>
<dbReference type="PROSITE" id="PS01050">
    <property type="entry name" value="YJEF_C_2"/>
    <property type="match status" value="1"/>
</dbReference>
<comment type="similarity">
    <text evidence="18">Belongs to the NnrE/AIBP family.</text>
</comment>
<evidence type="ECO:0000256" key="14">
    <source>
        <dbReference type="ARBA" id="ARBA00025153"/>
    </source>
</evidence>
<evidence type="ECO:0000256" key="3">
    <source>
        <dbReference type="ARBA" id="ARBA00006001"/>
    </source>
</evidence>
<evidence type="ECO:0000256" key="17">
    <source>
        <dbReference type="HAMAP-Rule" id="MF_01965"/>
    </source>
</evidence>
<feature type="binding site" evidence="18">
    <location>
        <position position="155"/>
    </location>
    <ligand>
        <name>(6S)-NADPHX</name>
        <dbReference type="ChEBI" id="CHEBI:64076"/>
    </ligand>
</feature>
<comment type="similarity">
    <text evidence="4 19">In the C-terminal section; belongs to the NnrD/CARKD family.</text>
</comment>
<feature type="binding site" evidence="17">
    <location>
        <position position="257"/>
    </location>
    <ligand>
        <name>(6S)-NADPHX</name>
        <dbReference type="ChEBI" id="CHEBI:64076"/>
    </ligand>
</feature>
<keyword evidence="13" id="KW-0511">Multifunctional enzyme</keyword>
<comment type="catalytic activity">
    <reaction evidence="16 17 19">
        <text>(6S)-NADPHX + ADP = AMP + phosphate + NADPH + H(+)</text>
        <dbReference type="Rhea" id="RHEA:32235"/>
        <dbReference type="ChEBI" id="CHEBI:15378"/>
        <dbReference type="ChEBI" id="CHEBI:43474"/>
        <dbReference type="ChEBI" id="CHEBI:57783"/>
        <dbReference type="ChEBI" id="CHEBI:64076"/>
        <dbReference type="ChEBI" id="CHEBI:456215"/>
        <dbReference type="ChEBI" id="CHEBI:456216"/>
        <dbReference type="EC" id="4.2.1.136"/>
    </reaction>
</comment>
<gene>
    <name evidence="17" type="primary">nnrD</name>
    <name evidence="18" type="synonym">nnrE</name>
    <name evidence="22" type="ORF">EYC98_17825</name>
</gene>
<comment type="similarity">
    <text evidence="17">Belongs to the NnrD/CARKD family.</text>
</comment>
<comment type="catalytic activity">
    <reaction evidence="2 18 19">
        <text>(6R)-NADPHX = (6S)-NADPHX</text>
        <dbReference type="Rhea" id="RHEA:32227"/>
        <dbReference type="ChEBI" id="CHEBI:64076"/>
        <dbReference type="ChEBI" id="CHEBI:64077"/>
        <dbReference type="EC" id="5.1.99.6"/>
    </reaction>
</comment>
<comment type="similarity">
    <text evidence="3 19">In the N-terminal section; belongs to the NnrE/AIBP family.</text>
</comment>
<dbReference type="PROSITE" id="PS51383">
    <property type="entry name" value="YJEF_C_3"/>
    <property type="match status" value="1"/>
</dbReference>
<evidence type="ECO:0000256" key="19">
    <source>
        <dbReference type="PIRNR" id="PIRNR017184"/>
    </source>
</evidence>
<evidence type="ECO:0000256" key="4">
    <source>
        <dbReference type="ARBA" id="ARBA00009524"/>
    </source>
</evidence>
<dbReference type="EMBL" id="SHNN01000004">
    <property type="protein sequence ID" value="MCX2982725.1"/>
    <property type="molecule type" value="Genomic_DNA"/>
</dbReference>
<feature type="binding site" evidence="17">
    <location>
        <position position="433"/>
    </location>
    <ligand>
        <name>AMP</name>
        <dbReference type="ChEBI" id="CHEBI:456215"/>
    </ligand>
</feature>
<comment type="subunit">
    <text evidence="17">Homotetramer.</text>
</comment>
<organism evidence="22 23">
    <name type="scientific">Candidatus Litorirhabdus singularis</name>
    <dbReference type="NCBI Taxonomy" id="2518993"/>
    <lineage>
        <taxon>Bacteria</taxon>
        <taxon>Pseudomonadati</taxon>
        <taxon>Pseudomonadota</taxon>
        <taxon>Gammaproteobacteria</taxon>
        <taxon>Cellvibrionales</taxon>
        <taxon>Halieaceae</taxon>
        <taxon>Candidatus Litorirhabdus</taxon>
    </lineage>
</organism>
<evidence type="ECO:0000256" key="18">
    <source>
        <dbReference type="HAMAP-Rule" id="MF_01966"/>
    </source>
</evidence>
<dbReference type="InterPro" id="IPR030677">
    <property type="entry name" value="Nnr"/>
</dbReference>
<feature type="binding site" evidence="17">
    <location>
        <begin position="405"/>
        <end position="409"/>
    </location>
    <ligand>
        <name>AMP</name>
        <dbReference type="ChEBI" id="CHEBI:456215"/>
    </ligand>
</feature>
<feature type="binding site" evidence="18">
    <location>
        <position position="58"/>
    </location>
    <ligand>
        <name>K(+)</name>
        <dbReference type="ChEBI" id="CHEBI:29103"/>
    </ligand>
</feature>
<feature type="binding site" evidence="17">
    <location>
        <position position="318"/>
    </location>
    <ligand>
        <name>(6S)-NADPHX</name>
        <dbReference type="ChEBI" id="CHEBI:64076"/>
    </ligand>
</feature>
<evidence type="ECO:0000256" key="7">
    <source>
        <dbReference type="ARBA" id="ARBA00022840"/>
    </source>
</evidence>
<feature type="binding site" evidence="18">
    <location>
        <begin position="126"/>
        <end position="132"/>
    </location>
    <ligand>
        <name>(6S)-NADPHX</name>
        <dbReference type="ChEBI" id="CHEBI:64076"/>
    </ligand>
</feature>
<evidence type="ECO:0000256" key="12">
    <source>
        <dbReference type="ARBA" id="ARBA00023239"/>
    </source>
</evidence>
<comment type="function">
    <text evidence="14 19">Bifunctional enzyme that catalyzes the epimerization of the S- and R-forms of NAD(P)HX and the dehydration of the S-form of NAD(P)HX at the expense of ADP, which is converted to AMP. This allows the repair of both epimers of NAD(P)HX, a damaged form of NAD(P)H that is a result of enzymatic or heat-dependent hydration.</text>
</comment>
<dbReference type="EC" id="5.1.99.6" evidence="19"/>
<dbReference type="InterPro" id="IPR029056">
    <property type="entry name" value="Ribokinase-like"/>
</dbReference>
<evidence type="ECO:0000256" key="15">
    <source>
        <dbReference type="ARBA" id="ARBA00048238"/>
    </source>
</evidence>
<dbReference type="CDD" id="cd01171">
    <property type="entry name" value="YXKO-related"/>
    <property type="match status" value="1"/>
</dbReference>
<keyword evidence="23" id="KW-1185">Reference proteome</keyword>
<evidence type="ECO:0000259" key="20">
    <source>
        <dbReference type="PROSITE" id="PS51383"/>
    </source>
</evidence>
<comment type="catalytic activity">
    <reaction evidence="1 18 19">
        <text>(6R)-NADHX = (6S)-NADHX</text>
        <dbReference type="Rhea" id="RHEA:32215"/>
        <dbReference type="ChEBI" id="CHEBI:64074"/>
        <dbReference type="ChEBI" id="CHEBI:64075"/>
        <dbReference type="EC" id="5.1.99.6"/>
    </reaction>
</comment>
<feature type="binding site" evidence="17">
    <location>
        <position position="368"/>
    </location>
    <ligand>
        <name>(6S)-NADPHX</name>
        <dbReference type="ChEBI" id="CHEBI:64076"/>
    </ligand>
</feature>
<dbReference type="NCBIfam" id="TIGR00196">
    <property type="entry name" value="yjeF_cterm"/>
    <property type="match status" value="1"/>
</dbReference>
<feature type="domain" description="YjeF C-terminal" evidence="20">
    <location>
        <begin position="222"/>
        <end position="492"/>
    </location>
</feature>
<evidence type="ECO:0000256" key="16">
    <source>
        <dbReference type="ARBA" id="ARBA00049209"/>
    </source>
</evidence>
<feature type="domain" description="YjeF N-terminal" evidence="21">
    <location>
        <begin position="9"/>
        <end position="212"/>
    </location>
</feature>
<dbReference type="NCBIfam" id="TIGR00197">
    <property type="entry name" value="yjeF_nterm"/>
    <property type="match status" value="1"/>
</dbReference>
<feature type="binding site" evidence="18">
    <location>
        <position position="122"/>
    </location>
    <ligand>
        <name>K(+)</name>
        <dbReference type="ChEBI" id="CHEBI:29103"/>
    </ligand>
</feature>
<evidence type="ECO:0000256" key="8">
    <source>
        <dbReference type="ARBA" id="ARBA00022857"/>
    </source>
</evidence>
<keyword evidence="5 18" id="KW-0479">Metal-binding</keyword>
<evidence type="ECO:0000256" key="13">
    <source>
        <dbReference type="ARBA" id="ARBA00023268"/>
    </source>
</evidence>
<keyword evidence="12 17" id="KW-0456">Lyase</keyword>
<dbReference type="PANTHER" id="PTHR12592">
    <property type="entry name" value="ATP-DEPENDENT (S)-NAD(P)H-HYDRATE DEHYDRATASE FAMILY MEMBER"/>
    <property type="match status" value="1"/>
</dbReference>
<accession>A0ABT3TKF5</accession>
<dbReference type="InterPro" id="IPR017953">
    <property type="entry name" value="Carbohydrate_kinase_pred_CS"/>
</dbReference>
<dbReference type="InterPro" id="IPR000631">
    <property type="entry name" value="CARKD"/>
</dbReference>
<keyword evidence="8 17" id="KW-0521">NADP</keyword>
<feature type="binding site" evidence="18">
    <location>
        <position position="137"/>
    </location>
    <ligand>
        <name>(6S)-NADPHX</name>
        <dbReference type="ChEBI" id="CHEBI:64076"/>
    </ligand>
</feature>
<dbReference type="SUPFAM" id="SSF53613">
    <property type="entry name" value="Ribokinase-like"/>
    <property type="match status" value="1"/>
</dbReference>
<evidence type="ECO:0000256" key="2">
    <source>
        <dbReference type="ARBA" id="ARBA00000909"/>
    </source>
</evidence>
<dbReference type="Gene3D" id="3.40.50.10260">
    <property type="entry name" value="YjeF N-terminal domain"/>
    <property type="match status" value="1"/>
</dbReference>
<evidence type="ECO:0000256" key="5">
    <source>
        <dbReference type="ARBA" id="ARBA00022723"/>
    </source>
</evidence>
<feature type="binding site" evidence="18">
    <location>
        <begin position="57"/>
        <end position="61"/>
    </location>
    <ligand>
        <name>(6S)-NADPHX</name>
        <dbReference type="ChEBI" id="CHEBI:64076"/>
    </ligand>
</feature>
<dbReference type="PIRSF" id="PIRSF017184">
    <property type="entry name" value="Nnr"/>
    <property type="match status" value="1"/>
</dbReference>
<comment type="function">
    <text evidence="17">Catalyzes the dehydration of the S-form of NAD(P)HX at the expense of ADP, which is converted to AMP. Together with NAD(P)HX epimerase, which catalyzes the epimerization of the S- and R-forms, the enzyme allows the repair of both epimers of NAD(P)HX, a damaged form of NAD(P)H that is a result of enzymatic or heat-dependent hydration.</text>
</comment>
<evidence type="ECO:0000256" key="9">
    <source>
        <dbReference type="ARBA" id="ARBA00022958"/>
    </source>
</evidence>
<keyword evidence="7 17" id="KW-0067">ATP-binding</keyword>
<evidence type="ECO:0000256" key="10">
    <source>
        <dbReference type="ARBA" id="ARBA00023027"/>
    </source>
</evidence>
<dbReference type="Proteomes" id="UP001143362">
    <property type="component" value="Unassembled WGS sequence"/>
</dbReference>
<protein>
    <recommendedName>
        <fullName evidence="19">Bifunctional NAD(P)H-hydrate repair enzyme</fullName>
    </recommendedName>
    <alternativeName>
        <fullName evidence="19">Nicotinamide nucleotide repair protein</fullName>
    </alternativeName>
    <domain>
        <recommendedName>
            <fullName evidence="19">ADP-dependent (S)-NAD(P)H-hydrate dehydratase</fullName>
            <ecNumber evidence="19">4.2.1.136</ecNumber>
        </recommendedName>
        <alternativeName>
            <fullName evidence="19">ADP-dependent NAD(P)HX dehydratase</fullName>
        </alternativeName>
    </domain>
    <domain>
        <recommendedName>
            <fullName evidence="19">NAD(P)H-hydrate epimerase</fullName>
            <ecNumber evidence="19">5.1.99.6</ecNumber>
        </recommendedName>
    </domain>
</protein>
<dbReference type="PANTHER" id="PTHR12592:SF0">
    <property type="entry name" value="ATP-DEPENDENT (S)-NAD(P)H-HYDRATE DEHYDRATASE"/>
    <property type="match status" value="1"/>
</dbReference>
<evidence type="ECO:0000313" key="23">
    <source>
        <dbReference type="Proteomes" id="UP001143362"/>
    </source>
</evidence>
<dbReference type="HAMAP" id="MF_01965">
    <property type="entry name" value="NADHX_dehydratase"/>
    <property type="match status" value="1"/>
</dbReference>
<dbReference type="SUPFAM" id="SSF64153">
    <property type="entry name" value="YjeF N-terminal domain-like"/>
    <property type="match status" value="1"/>
</dbReference>
<keyword evidence="6 17" id="KW-0547">Nucleotide-binding</keyword>
<comment type="cofactor">
    <cofactor evidence="18 19">
        <name>K(+)</name>
        <dbReference type="ChEBI" id="CHEBI:29103"/>
    </cofactor>
    <text evidence="18 19">Binds 1 potassium ion per subunit.</text>
</comment>
<keyword evidence="11 18" id="KW-0413">Isomerase</keyword>
<comment type="catalytic activity">
    <reaction evidence="15 17 19">
        <text>(6S)-NADHX + ADP = AMP + phosphate + NADH + H(+)</text>
        <dbReference type="Rhea" id="RHEA:32223"/>
        <dbReference type="ChEBI" id="CHEBI:15378"/>
        <dbReference type="ChEBI" id="CHEBI:43474"/>
        <dbReference type="ChEBI" id="CHEBI:57945"/>
        <dbReference type="ChEBI" id="CHEBI:64074"/>
        <dbReference type="ChEBI" id="CHEBI:456215"/>
        <dbReference type="ChEBI" id="CHEBI:456216"/>
        <dbReference type="EC" id="4.2.1.136"/>
    </reaction>
</comment>
<feature type="binding site" evidence="17">
    <location>
        <position position="434"/>
    </location>
    <ligand>
        <name>(6S)-NADPHX</name>
        <dbReference type="ChEBI" id="CHEBI:64076"/>
    </ligand>
</feature>
<evidence type="ECO:0000313" key="22">
    <source>
        <dbReference type="EMBL" id="MCX2982725.1"/>
    </source>
</evidence>
<dbReference type="InterPro" id="IPR004443">
    <property type="entry name" value="YjeF_N_dom"/>
</dbReference>
<evidence type="ECO:0000256" key="1">
    <source>
        <dbReference type="ARBA" id="ARBA00000013"/>
    </source>
</evidence>
<comment type="caution">
    <text evidence="22">The sequence shown here is derived from an EMBL/GenBank/DDBJ whole genome shotgun (WGS) entry which is preliminary data.</text>
</comment>
<dbReference type="EC" id="4.2.1.136" evidence="19"/>
<feature type="binding site" evidence="18">
    <location>
        <position position="158"/>
    </location>
    <ligand>
        <name>K(+)</name>
        <dbReference type="ChEBI" id="CHEBI:29103"/>
    </ligand>
</feature>
<dbReference type="RefSeq" id="WP_279246756.1">
    <property type="nucleotide sequence ID" value="NZ_SHNN01000004.1"/>
</dbReference>
<evidence type="ECO:0000259" key="21">
    <source>
        <dbReference type="PROSITE" id="PS51385"/>
    </source>
</evidence>
<evidence type="ECO:0000256" key="6">
    <source>
        <dbReference type="ARBA" id="ARBA00022741"/>
    </source>
</evidence>